<dbReference type="AlphaFoldDB" id="A0A2Z7BHJ6"/>
<name>A0A2Z7BHJ6_9LAMI</name>
<sequence>MFTLQAIKSCSIVPQFHKFYLAVITKRHGRTHGQHQLSPGSKITAASFLELKSVKNLIIQPILDTNLNLYTRIPTAKTLFKFYLATQALTTRVKLRTTKDAHPKAHASRRTHRSLGTKTQQLRPSSPMLIQVL</sequence>
<organism evidence="2 3">
    <name type="scientific">Dorcoceras hygrometricum</name>
    <dbReference type="NCBI Taxonomy" id="472368"/>
    <lineage>
        <taxon>Eukaryota</taxon>
        <taxon>Viridiplantae</taxon>
        <taxon>Streptophyta</taxon>
        <taxon>Embryophyta</taxon>
        <taxon>Tracheophyta</taxon>
        <taxon>Spermatophyta</taxon>
        <taxon>Magnoliopsida</taxon>
        <taxon>eudicotyledons</taxon>
        <taxon>Gunneridae</taxon>
        <taxon>Pentapetalae</taxon>
        <taxon>asterids</taxon>
        <taxon>lamiids</taxon>
        <taxon>Lamiales</taxon>
        <taxon>Gesneriaceae</taxon>
        <taxon>Didymocarpoideae</taxon>
        <taxon>Trichosporeae</taxon>
        <taxon>Loxocarpinae</taxon>
        <taxon>Dorcoceras</taxon>
    </lineage>
</organism>
<dbReference type="EMBL" id="KV007490">
    <property type="protein sequence ID" value="KZV31451.1"/>
    <property type="molecule type" value="Genomic_DNA"/>
</dbReference>
<feature type="compositionally biased region" description="Basic residues" evidence="1">
    <location>
        <begin position="104"/>
        <end position="115"/>
    </location>
</feature>
<proteinExistence type="predicted"/>
<dbReference type="Proteomes" id="UP000250235">
    <property type="component" value="Unassembled WGS sequence"/>
</dbReference>
<evidence type="ECO:0000313" key="2">
    <source>
        <dbReference type="EMBL" id="KZV31451.1"/>
    </source>
</evidence>
<protein>
    <submittedName>
        <fullName evidence="2">Acetyl-CoA carboxylase 1-like</fullName>
    </submittedName>
</protein>
<gene>
    <name evidence="2" type="ORF">F511_25231</name>
</gene>
<feature type="region of interest" description="Disordered" evidence="1">
    <location>
        <begin position="97"/>
        <end position="133"/>
    </location>
</feature>
<keyword evidence="3" id="KW-1185">Reference proteome</keyword>
<evidence type="ECO:0000256" key="1">
    <source>
        <dbReference type="SAM" id="MobiDB-lite"/>
    </source>
</evidence>
<reference evidence="2 3" key="1">
    <citation type="journal article" date="2015" name="Proc. Natl. Acad. Sci. U.S.A.">
        <title>The resurrection genome of Boea hygrometrica: A blueprint for survival of dehydration.</title>
        <authorList>
            <person name="Xiao L."/>
            <person name="Yang G."/>
            <person name="Zhang L."/>
            <person name="Yang X."/>
            <person name="Zhao S."/>
            <person name="Ji Z."/>
            <person name="Zhou Q."/>
            <person name="Hu M."/>
            <person name="Wang Y."/>
            <person name="Chen M."/>
            <person name="Xu Y."/>
            <person name="Jin H."/>
            <person name="Xiao X."/>
            <person name="Hu G."/>
            <person name="Bao F."/>
            <person name="Hu Y."/>
            <person name="Wan P."/>
            <person name="Li L."/>
            <person name="Deng X."/>
            <person name="Kuang T."/>
            <person name="Xiang C."/>
            <person name="Zhu J.K."/>
            <person name="Oliver M.J."/>
            <person name="He Y."/>
        </authorList>
    </citation>
    <scope>NUCLEOTIDE SEQUENCE [LARGE SCALE GENOMIC DNA]</scope>
    <source>
        <strain evidence="3">cv. XS01</strain>
    </source>
</reference>
<evidence type="ECO:0000313" key="3">
    <source>
        <dbReference type="Proteomes" id="UP000250235"/>
    </source>
</evidence>
<accession>A0A2Z7BHJ6</accession>